<evidence type="ECO:0000256" key="15">
    <source>
        <dbReference type="RuleBase" id="RU004013"/>
    </source>
</evidence>
<keyword evidence="8 12" id="KW-0418">Kinase</keyword>
<keyword evidence="12" id="KW-0597">Phosphoprotein</keyword>
<feature type="active site" description="Pros-phosphohistidine intermediate" evidence="12 13">
    <location>
        <position position="117"/>
    </location>
</feature>
<keyword evidence="10 12" id="KW-0460">Magnesium</keyword>
<comment type="subunit">
    <text evidence="12">Homotetramer.</text>
</comment>
<evidence type="ECO:0000256" key="13">
    <source>
        <dbReference type="PROSITE-ProRule" id="PRU00706"/>
    </source>
</evidence>
<dbReference type="FunFam" id="3.30.70.141:FF:000003">
    <property type="entry name" value="Nucleoside diphosphate kinase"/>
    <property type="match status" value="1"/>
</dbReference>
<name>A0A226BXT1_9FIRM</name>
<comment type="function">
    <text evidence="12">Major role in the synthesis of nucleoside triphosphates other than ATP. The ATP gamma phosphate is transferred to the NDP beta phosphate via a ping-pong mechanism, using a phosphorylated active-site intermediate.</text>
</comment>
<reference evidence="17 18" key="1">
    <citation type="submission" date="2017-06" db="EMBL/GenBank/DDBJ databases">
        <title>Draft Genome Sequence of Natranaerobius trueperi halophilic, alkalithermophilic bacteria from soda lakes.</title>
        <authorList>
            <person name="Zhao B."/>
        </authorList>
    </citation>
    <scope>NUCLEOTIDE SEQUENCE [LARGE SCALE GENOMIC DNA]</scope>
    <source>
        <strain evidence="17 18">DSM 18760</strain>
    </source>
</reference>
<proteinExistence type="inferred from homology"/>
<feature type="binding site" evidence="12 13">
    <location>
        <position position="11"/>
    </location>
    <ligand>
        <name>ATP</name>
        <dbReference type="ChEBI" id="CHEBI:30616"/>
    </ligand>
</feature>
<keyword evidence="12" id="KW-0963">Cytoplasm</keyword>
<feature type="domain" description="Nucleoside diphosphate kinase-like" evidence="16">
    <location>
        <begin position="3"/>
        <end position="134"/>
    </location>
</feature>
<comment type="catalytic activity">
    <reaction evidence="12">
        <text>a ribonucleoside 5'-diphosphate + ATP = a ribonucleoside 5'-triphosphate + ADP</text>
        <dbReference type="Rhea" id="RHEA:18113"/>
        <dbReference type="ChEBI" id="CHEBI:30616"/>
        <dbReference type="ChEBI" id="CHEBI:57930"/>
        <dbReference type="ChEBI" id="CHEBI:61557"/>
        <dbReference type="ChEBI" id="CHEBI:456216"/>
        <dbReference type="EC" id="2.7.4.6"/>
    </reaction>
</comment>
<dbReference type="InterPro" id="IPR023005">
    <property type="entry name" value="Nucleoside_diP_kinase_AS"/>
</dbReference>
<dbReference type="OrthoDB" id="9801161at2"/>
<comment type="subcellular location">
    <subcellularLocation>
        <location evidence="12">Cytoplasm</location>
    </subcellularLocation>
</comment>
<dbReference type="RefSeq" id="WP_089024367.1">
    <property type="nucleotide sequence ID" value="NZ_NIQC01000033.1"/>
</dbReference>
<dbReference type="HAMAP" id="MF_00451">
    <property type="entry name" value="NDP_kinase"/>
    <property type="match status" value="1"/>
</dbReference>
<dbReference type="GO" id="GO:0046872">
    <property type="term" value="F:metal ion binding"/>
    <property type="evidence" value="ECO:0007669"/>
    <property type="project" value="UniProtKB-KW"/>
</dbReference>
<dbReference type="GO" id="GO:0006228">
    <property type="term" value="P:UTP biosynthetic process"/>
    <property type="evidence" value="ECO:0007669"/>
    <property type="project" value="UniProtKB-UniRule"/>
</dbReference>
<dbReference type="CDD" id="cd04413">
    <property type="entry name" value="NDPk_I"/>
    <property type="match status" value="1"/>
</dbReference>
<dbReference type="InterPro" id="IPR036850">
    <property type="entry name" value="NDK-like_dom_sf"/>
</dbReference>
<evidence type="ECO:0000256" key="7">
    <source>
        <dbReference type="ARBA" id="ARBA00022741"/>
    </source>
</evidence>
<evidence type="ECO:0000256" key="9">
    <source>
        <dbReference type="ARBA" id="ARBA00022840"/>
    </source>
</evidence>
<keyword evidence="18" id="KW-1185">Reference proteome</keyword>
<evidence type="ECO:0000256" key="10">
    <source>
        <dbReference type="ARBA" id="ARBA00022842"/>
    </source>
</evidence>
<feature type="binding site" evidence="12 13">
    <location>
        <position position="104"/>
    </location>
    <ligand>
        <name>ATP</name>
        <dbReference type="ChEBI" id="CHEBI:30616"/>
    </ligand>
</feature>
<dbReference type="NCBIfam" id="NF001908">
    <property type="entry name" value="PRK00668.1"/>
    <property type="match status" value="1"/>
</dbReference>
<evidence type="ECO:0000256" key="8">
    <source>
        <dbReference type="ARBA" id="ARBA00022777"/>
    </source>
</evidence>
<keyword evidence="5 12" id="KW-0808">Transferase</keyword>
<feature type="binding site" evidence="12 13">
    <location>
        <position position="59"/>
    </location>
    <ligand>
        <name>ATP</name>
        <dbReference type="ChEBI" id="CHEBI:30616"/>
    </ligand>
</feature>
<evidence type="ECO:0000256" key="12">
    <source>
        <dbReference type="HAMAP-Rule" id="MF_00451"/>
    </source>
</evidence>
<evidence type="ECO:0000256" key="3">
    <source>
        <dbReference type="ARBA" id="ARBA00012966"/>
    </source>
</evidence>
<dbReference type="GO" id="GO:0005524">
    <property type="term" value="F:ATP binding"/>
    <property type="evidence" value="ECO:0007669"/>
    <property type="project" value="UniProtKB-UniRule"/>
</dbReference>
<evidence type="ECO:0000313" key="17">
    <source>
        <dbReference type="EMBL" id="OWZ82927.1"/>
    </source>
</evidence>
<dbReference type="AlphaFoldDB" id="A0A226BXT1"/>
<keyword evidence="7 12" id="KW-0547">Nucleotide-binding</keyword>
<organism evidence="17 18">
    <name type="scientific">Natranaerobius trueperi</name>
    <dbReference type="NCBI Taxonomy" id="759412"/>
    <lineage>
        <taxon>Bacteria</taxon>
        <taxon>Bacillati</taxon>
        <taxon>Bacillota</taxon>
        <taxon>Clostridia</taxon>
        <taxon>Natranaerobiales</taxon>
        <taxon>Natranaerobiaceae</taxon>
        <taxon>Natranaerobius</taxon>
    </lineage>
</organism>
<evidence type="ECO:0000313" key="18">
    <source>
        <dbReference type="Proteomes" id="UP000214588"/>
    </source>
</evidence>
<protein>
    <recommendedName>
        <fullName evidence="4 12">Nucleoside diphosphate kinase</fullName>
        <shortName evidence="12">NDK</shortName>
        <shortName evidence="12">NDP kinase</shortName>
        <ecNumber evidence="3 12">2.7.4.6</ecNumber>
    </recommendedName>
    <alternativeName>
        <fullName evidence="12">Nucleoside-2-P kinase</fullName>
    </alternativeName>
</protein>
<dbReference type="PRINTS" id="PR01243">
    <property type="entry name" value="NUCDPKINASE"/>
</dbReference>
<gene>
    <name evidence="12" type="primary">ndk</name>
    <name evidence="17" type="ORF">CDO51_11360</name>
</gene>
<comment type="similarity">
    <text evidence="2 12 13 14">Belongs to the NDK family.</text>
</comment>
<dbReference type="PANTHER" id="PTHR11349">
    <property type="entry name" value="NUCLEOSIDE DIPHOSPHATE KINASE"/>
    <property type="match status" value="1"/>
</dbReference>
<evidence type="ECO:0000256" key="11">
    <source>
        <dbReference type="ARBA" id="ARBA00023080"/>
    </source>
</evidence>
<keyword evidence="9 12" id="KW-0067">ATP-binding</keyword>
<evidence type="ECO:0000256" key="14">
    <source>
        <dbReference type="RuleBase" id="RU004011"/>
    </source>
</evidence>
<comment type="cofactor">
    <cofactor evidence="1 12">
        <name>Mg(2+)</name>
        <dbReference type="ChEBI" id="CHEBI:18420"/>
    </cofactor>
</comment>
<dbReference type="InterPro" id="IPR001564">
    <property type="entry name" value="Nucleoside_diP_kinase"/>
</dbReference>
<dbReference type="GO" id="GO:0006241">
    <property type="term" value="P:CTP biosynthetic process"/>
    <property type="evidence" value="ECO:0007669"/>
    <property type="project" value="UniProtKB-UniRule"/>
</dbReference>
<dbReference type="GO" id="GO:0005737">
    <property type="term" value="C:cytoplasm"/>
    <property type="evidence" value="ECO:0007669"/>
    <property type="project" value="UniProtKB-SubCell"/>
</dbReference>
<evidence type="ECO:0000256" key="5">
    <source>
        <dbReference type="ARBA" id="ARBA00022679"/>
    </source>
</evidence>
<keyword evidence="11 12" id="KW-0546">Nucleotide metabolism</keyword>
<evidence type="ECO:0000259" key="16">
    <source>
        <dbReference type="SMART" id="SM00562"/>
    </source>
</evidence>
<feature type="binding site" evidence="12 13">
    <location>
        <position position="87"/>
    </location>
    <ligand>
        <name>ATP</name>
        <dbReference type="ChEBI" id="CHEBI:30616"/>
    </ligand>
</feature>
<dbReference type="SMART" id="SM00562">
    <property type="entry name" value="NDK"/>
    <property type="match status" value="1"/>
</dbReference>
<dbReference type="InterPro" id="IPR034907">
    <property type="entry name" value="NDK-like_dom"/>
</dbReference>
<dbReference type="EC" id="2.7.4.6" evidence="3 12"/>
<dbReference type="SUPFAM" id="SSF54919">
    <property type="entry name" value="Nucleoside diphosphate kinase, NDK"/>
    <property type="match status" value="1"/>
</dbReference>
<dbReference type="GO" id="GO:0006183">
    <property type="term" value="P:GTP biosynthetic process"/>
    <property type="evidence" value="ECO:0007669"/>
    <property type="project" value="UniProtKB-UniRule"/>
</dbReference>
<dbReference type="Proteomes" id="UP000214588">
    <property type="component" value="Unassembled WGS sequence"/>
</dbReference>
<dbReference type="EMBL" id="NIQC01000033">
    <property type="protein sequence ID" value="OWZ82927.1"/>
    <property type="molecule type" value="Genomic_DNA"/>
</dbReference>
<evidence type="ECO:0000256" key="1">
    <source>
        <dbReference type="ARBA" id="ARBA00001946"/>
    </source>
</evidence>
<sequence>MSNKHTFVMIKPDGVERGDVGNIISRFENKGLELQNMKLMHISRDLAKKHYQEHKEKPFFNELIDYITSGPVIVMIWEGENAISAVRFLMGATDPQKAEPGSIRGDMALSITKNIVHGSDSEESAQREINLFFK</sequence>
<feature type="binding site" evidence="12 13">
    <location>
        <position position="93"/>
    </location>
    <ligand>
        <name>ATP</name>
        <dbReference type="ChEBI" id="CHEBI:30616"/>
    </ligand>
</feature>
<dbReference type="Gene3D" id="3.30.70.141">
    <property type="entry name" value="Nucleoside diphosphate kinase-like domain"/>
    <property type="match status" value="1"/>
</dbReference>
<evidence type="ECO:0000256" key="2">
    <source>
        <dbReference type="ARBA" id="ARBA00008142"/>
    </source>
</evidence>
<evidence type="ECO:0000256" key="6">
    <source>
        <dbReference type="ARBA" id="ARBA00022723"/>
    </source>
</evidence>
<feature type="binding site" evidence="12 13">
    <location>
        <position position="114"/>
    </location>
    <ligand>
        <name>ATP</name>
        <dbReference type="ChEBI" id="CHEBI:30616"/>
    </ligand>
</feature>
<dbReference type="PROSITE" id="PS51374">
    <property type="entry name" value="NDPK_LIKE"/>
    <property type="match status" value="1"/>
</dbReference>
<accession>A0A226BXT1</accession>
<comment type="catalytic activity">
    <reaction evidence="12 15">
        <text>a 2'-deoxyribonucleoside 5'-diphosphate + ATP = a 2'-deoxyribonucleoside 5'-triphosphate + ADP</text>
        <dbReference type="Rhea" id="RHEA:44640"/>
        <dbReference type="ChEBI" id="CHEBI:30616"/>
        <dbReference type="ChEBI" id="CHEBI:61560"/>
        <dbReference type="ChEBI" id="CHEBI:73316"/>
        <dbReference type="ChEBI" id="CHEBI:456216"/>
        <dbReference type="EC" id="2.7.4.6"/>
    </reaction>
</comment>
<dbReference type="Pfam" id="PF00334">
    <property type="entry name" value="NDK"/>
    <property type="match status" value="1"/>
</dbReference>
<comment type="caution">
    <text evidence="17">The sequence shown here is derived from an EMBL/GenBank/DDBJ whole genome shotgun (WGS) entry which is preliminary data.</text>
</comment>
<dbReference type="PROSITE" id="PS00469">
    <property type="entry name" value="NDPK"/>
    <property type="match status" value="1"/>
</dbReference>
<dbReference type="GO" id="GO:0004550">
    <property type="term" value="F:nucleoside diphosphate kinase activity"/>
    <property type="evidence" value="ECO:0007669"/>
    <property type="project" value="UniProtKB-UniRule"/>
</dbReference>
<keyword evidence="6 12" id="KW-0479">Metal-binding</keyword>
<evidence type="ECO:0000256" key="4">
    <source>
        <dbReference type="ARBA" id="ARBA00017632"/>
    </source>
</evidence>